<dbReference type="InterPro" id="IPR027417">
    <property type="entry name" value="P-loop_NTPase"/>
</dbReference>
<dbReference type="Gene3D" id="1.25.40.10">
    <property type="entry name" value="Tetratricopeptide repeat domain"/>
    <property type="match status" value="1"/>
</dbReference>
<keyword evidence="4" id="KW-0804">Transcription</keyword>
<dbReference type="CDD" id="cd15831">
    <property type="entry name" value="BTAD"/>
    <property type="match status" value="1"/>
</dbReference>
<dbReference type="SMART" id="SM01043">
    <property type="entry name" value="BTAD"/>
    <property type="match status" value="1"/>
</dbReference>
<sequence length="1161" mass="122495">MVFGDPPPRLQILGPLRVWRGGTEVDAGPRQQAFLLALLLARAGGPTGTGELIDLIWEDDAPASALNVIQKYVGSLRRLLEPTLPARADGSYLRRRAGSYVFEADADRLDLLTFRQLVAAAQTDSPAAALDHYAEALALWRGPAGGGLATGTRATTVFAALDEEFYAACATAAALAVSLDRPERLLPPLQLAASMAPFHEPVQSGLVGLLGAAGRQAEALSVFRTVRDRLAGELGISPGAALEAAHLRVLTRQAPVPAAPPSGAPATASPHPDAPSTASPELGIPATASPGLGTPAIASYGPGIPATASPYPGASATASLGLNTPADASPGLGIPATASPRPGTLAPTPPGAGTLTPTQTGPGTPTPTPPGAGTPIPTQPGAGTHTPTQPGPGNPAPGGLVGRDGEFARLWRAVRGAVAGRTAVGVVEGEPGVGKTRLLEATAAAAVEQGALVVWGRCLPGDGTPAMWPWEQALGAVVDSLPAPAREKWRAGDLGSLLEPREHDTTRPAADGNAQFRLFEQVVAVLGQAGGQRPTLLILDDLQWADAASLQLFGHLAARLPRRTALLAALRDRAPEPTSMLARTLAGAGRLPGHVRFRLGPLDAAGVAELIRHELGHEPDGDVVHAVHARTAGNPFFVRELARMLGDGDARVPATVRDIVRDRLAGLDLDGRDLVQVAALIGRDVDLRLLARAVGAEPADCLERIGPLLALGLFEGRPEDPSSLRFAHDLVRESVAGTVSRPEVARLHLRVADALEHLHGDDEAVAHHLWSAGPLADPSRTAEALLRAARRAAAKLAYLAADRHLRHAAQVTRAAGLPELELSVLTLLTIVVRRHADYEGTTFELLERAEHLARILNRPAEADDFLFIRTMGAFTRMTDDRGLLARRMHERGRDSGDPAARAYARQAWGLHQWDIGNIGEAYRSLTGPDIVPTSPSEEPPMSTPLRRDGSIPGEGPGWRAVMTGLHGDPGAALAFVDTWDDPTDPYAFSIWVYYTTMIASMAGDAAVARGAGERWVVTDLDHLRTQLDVYIRQNWCWARAMTGDDPAAAAREAEVGLAADLLDPPQWGLAYHYALIAEMWLAADDPERAGGALDRAERAIRVHGQRYAEGLILLLRARLLQARGEPVAAVRAAAERARDRSADRGAHLFARRAQKLLATLI</sequence>
<dbReference type="SUPFAM" id="SSF48452">
    <property type="entry name" value="TPR-like"/>
    <property type="match status" value="1"/>
</dbReference>
<protein>
    <submittedName>
        <fullName evidence="8">AAA family ATPase</fullName>
    </submittedName>
</protein>
<dbReference type="PANTHER" id="PTHR35807">
    <property type="entry name" value="TRANSCRIPTIONAL REGULATOR REDD-RELATED"/>
    <property type="match status" value="1"/>
</dbReference>
<dbReference type="PANTHER" id="PTHR35807:SF1">
    <property type="entry name" value="TRANSCRIPTIONAL REGULATOR REDD"/>
    <property type="match status" value="1"/>
</dbReference>
<keyword evidence="2" id="KW-0805">Transcription regulation</keyword>
<dbReference type="PROSITE" id="PS51755">
    <property type="entry name" value="OMPR_PHOB"/>
    <property type="match status" value="1"/>
</dbReference>
<evidence type="ECO:0000259" key="7">
    <source>
        <dbReference type="PROSITE" id="PS51755"/>
    </source>
</evidence>
<keyword evidence="9" id="KW-1185">Reference proteome</keyword>
<feature type="DNA-binding region" description="OmpR/PhoB-type" evidence="5">
    <location>
        <begin position="1"/>
        <end position="104"/>
    </location>
</feature>
<comment type="similarity">
    <text evidence="1">Belongs to the AfsR/DnrI/RedD regulatory family.</text>
</comment>
<accession>A0ABS1VM73</accession>
<dbReference type="InterPro" id="IPR036388">
    <property type="entry name" value="WH-like_DNA-bd_sf"/>
</dbReference>
<evidence type="ECO:0000313" key="9">
    <source>
        <dbReference type="Proteomes" id="UP000598996"/>
    </source>
</evidence>
<evidence type="ECO:0000256" key="6">
    <source>
        <dbReference type="SAM" id="MobiDB-lite"/>
    </source>
</evidence>
<dbReference type="Pfam" id="PF13191">
    <property type="entry name" value="AAA_16"/>
    <property type="match status" value="1"/>
</dbReference>
<feature type="compositionally biased region" description="Low complexity" evidence="6">
    <location>
        <begin position="342"/>
        <end position="363"/>
    </location>
</feature>
<dbReference type="InterPro" id="IPR001867">
    <property type="entry name" value="OmpR/PhoB-type_DNA-bd"/>
</dbReference>
<evidence type="ECO:0000256" key="2">
    <source>
        <dbReference type="ARBA" id="ARBA00023015"/>
    </source>
</evidence>
<feature type="region of interest" description="Disordered" evidence="6">
    <location>
        <begin position="327"/>
        <end position="403"/>
    </location>
</feature>
<evidence type="ECO:0000256" key="1">
    <source>
        <dbReference type="ARBA" id="ARBA00005820"/>
    </source>
</evidence>
<name>A0ABS1VM73_9ACTN</name>
<organism evidence="8 9">
    <name type="scientific">Paractinoplanes lichenicola</name>
    <dbReference type="NCBI Taxonomy" id="2802976"/>
    <lineage>
        <taxon>Bacteria</taxon>
        <taxon>Bacillati</taxon>
        <taxon>Actinomycetota</taxon>
        <taxon>Actinomycetes</taxon>
        <taxon>Micromonosporales</taxon>
        <taxon>Micromonosporaceae</taxon>
        <taxon>Paractinoplanes</taxon>
    </lineage>
</organism>
<dbReference type="SUPFAM" id="SSF46894">
    <property type="entry name" value="C-terminal effector domain of the bipartite response regulators"/>
    <property type="match status" value="1"/>
</dbReference>
<dbReference type="InterPro" id="IPR051677">
    <property type="entry name" value="AfsR-DnrI-RedD_regulator"/>
</dbReference>
<dbReference type="InterPro" id="IPR011990">
    <property type="entry name" value="TPR-like_helical_dom_sf"/>
</dbReference>
<feature type="compositionally biased region" description="Low complexity" evidence="6">
    <location>
        <begin position="373"/>
        <end position="384"/>
    </location>
</feature>
<dbReference type="InterPro" id="IPR016032">
    <property type="entry name" value="Sig_transdc_resp-reg_C-effctor"/>
</dbReference>
<feature type="region of interest" description="Disordered" evidence="6">
    <location>
        <begin position="255"/>
        <end position="290"/>
    </location>
</feature>
<dbReference type="InterPro" id="IPR041664">
    <property type="entry name" value="AAA_16"/>
</dbReference>
<dbReference type="RefSeq" id="WP_202992329.1">
    <property type="nucleotide sequence ID" value="NZ_JAENHO010000004.1"/>
</dbReference>
<proteinExistence type="inferred from homology"/>
<dbReference type="EMBL" id="JAENHO010000004">
    <property type="protein sequence ID" value="MBL7255827.1"/>
    <property type="molecule type" value="Genomic_DNA"/>
</dbReference>
<gene>
    <name evidence="8" type="ORF">JKJ07_16105</name>
</gene>
<keyword evidence="3 5" id="KW-0238">DNA-binding</keyword>
<dbReference type="Gene3D" id="1.10.10.10">
    <property type="entry name" value="Winged helix-like DNA-binding domain superfamily/Winged helix DNA-binding domain"/>
    <property type="match status" value="1"/>
</dbReference>
<dbReference type="SUPFAM" id="SSF52540">
    <property type="entry name" value="P-loop containing nucleoside triphosphate hydrolases"/>
    <property type="match status" value="1"/>
</dbReference>
<comment type="caution">
    <text evidence="8">The sequence shown here is derived from an EMBL/GenBank/DDBJ whole genome shotgun (WGS) entry which is preliminary data.</text>
</comment>
<dbReference type="SMART" id="SM00862">
    <property type="entry name" value="Trans_reg_C"/>
    <property type="match status" value="1"/>
</dbReference>
<dbReference type="Pfam" id="PF03704">
    <property type="entry name" value="BTAD"/>
    <property type="match status" value="1"/>
</dbReference>
<evidence type="ECO:0000256" key="5">
    <source>
        <dbReference type="PROSITE-ProRule" id="PRU01091"/>
    </source>
</evidence>
<evidence type="ECO:0000256" key="3">
    <source>
        <dbReference type="ARBA" id="ARBA00023125"/>
    </source>
</evidence>
<dbReference type="InterPro" id="IPR005158">
    <property type="entry name" value="BTAD"/>
</dbReference>
<evidence type="ECO:0000313" key="8">
    <source>
        <dbReference type="EMBL" id="MBL7255827.1"/>
    </source>
</evidence>
<feature type="domain" description="OmpR/PhoB-type" evidence="7">
    <location>
        <begin position="1"/>
        <end position="104"/>
    </location>
</feature>
<reference evidence="8 9" key="1">
    <citation type="submission" date="2021-01" db="EMBL/GenBank/DDBJ databases">
        <title>Actinoplanes sp. nov. LDG1-01 isolated from lichen.</title>
        <authorList>
            <person name="Saeng-In P."/>
            <person name="Phongsopitanun W."/>
            <person name="Kanchanasin P."/>
            <person name="Yuki M."/>
            <person name="Kudo T."/>
            <person name="Ohkuma M."/>
            <person name="Tanasupawat S."/>
        </authorList>
    </citation>
    <scope>NUCLEOTIDE SEQUENCE [LARGE SCALE GENOMIC DNA]</scope>
    <source>
        <strain evidence="8 9">LDG1-01</strain>
    </source>
</reference>
<evidence type="ECO:0000256" key="4">
    <source>
        <dbReference type="ARBA" id="ARBA00023163"/>
    </source>
</evidence>
<dbReference type="Proteomes" id="UP000598996">
    <property type="component" value="Unassembled WGS sequence"/>
</dbReference>